<dbReference type="InterPro" id="IPR009057">
    <property type="entry name" value="Homeodomain-like_sf"/>
</dbReference>
<accession>A0ABT8YV34</accession>
<evidence type="ECO:0000256" key="2">
    <source>
        <dbReference type="ARBA" id="ARBA00023125"/>
    </source>
</evidence>
<organism evidence="5 6">
    <name type="scientific">Brachyspira innocens</name>
    <dbReference type="NCBI Taxonomy" id="13264"/>
    <lineage>
        <taxon>Bacteria</taxon>
        <taxon>Pseudomonadati</taxon>
        <taxon>Spirochaetota</taxon>
        <taxon>Spirochaetia</taxon>
        <taxon>Brachyspirales</taxon>
        <taxon>Brachyspiraceae</taxon>
        <taxon>Brachyspira</taxon>
    </lineage>
</organism>
<dbReference type="RefSeq" id="WP_304392232.1">
    <property type="nucleotide sequence ID" value="NZ_JAUPBM010000017.1"/>
</dbReference>
<dbReference type="SUPFAM" id="SSF46689">
    <property type="entry name" value="Homeodomain-like"/>
    <property type="match status" value="2"/>
</dbReference>
<dbReference type="SMART" id="SM00342">
    <property type="entry name" value="HTH_ARAC"/>
    <property type="match status" value="1"/>
</dbReference>
<name>A0ABT8YV34_9SPIR</name>
<evidence type="ECO:0000256" key="3">
    <source>
        <dbReference type="ARBA" id="ARBA00023163"/>
    </source>
</evidence>
<dbReference type="PANTHER" id="PTHR43280:SF34">
    <property type="entry name" value="ARAC-FAMILY TRANSCRIPTIONAL REGULATOR"/>
    <property type="match status" value="1"/>
</dbReference>
<keyword evidence="2" id="KW-0238">DNA-binding</keyword>
<protein>
    <submittedName>
        <fullName evidence="5">AraC family transcriptional regulator</fullName>
    </submittedName>
</protein>
<keyword evidence="6" id="KW-1185">Reference proteome</keyword>
<evidence type="ECO:0000313" key="6">
    <source>
        <dbReference type="Proteomes" id="UP001175147"/>
    </source>
</evidence>
<dbReference type="EMBL" id="JAUPBM010000017">
    <property type="protein sequence ID" value="MDO7019663.1"/>
    <property type="molecule type" value="Genomic_DNA"/>
</dbReference>
<evidence type="ECO:0000313" key="5">
    <source>
        <dbReference type="EMBL" id="MDO7019663.1"/>
    </source>
</evidence>
<proteinExistence type="predicted"/>
<feature type="domain" description="HTH araC/xylS-type" evidence="4">
    <location>
        <begin position="254"/>
        <end position="352"/>
    </location>
</feature>
<dbReference type="PROSITE" id="PS01124">
    <property type="entry name" value="HTH_ARAC_FAMILY_2"/>
    <property type="match status" value="1"/>
</dbReference>
<dbReference type="PANTHER" id="PTHR43280">
    <property type="entry name" value="ARAC-FAMILY TRANSCRIPTIONAL REGULATOR"/>
    <property type="match status" value="1"/>
</dbReference>
<comment type="caution">
    <text evidence="5">The sequence shown here is derived from an EMBL/GenBank/DDBJ whole genome shotgun (WGS) entry which is preliminary data.</text>
</comment>
<gene>
    <name evidence="5" type="ORF">Q5M86_02625</name>
</gene>
<dbReference type="Pfam" id="PF12833">
    <property type="entry name" value="HTH_18"/>
    <property type="match status" value="1"/>
</dbReference>
<dbReference type="Gene3D" id="1.10.10.60">
    <property type="entry name" value="Homeodomain-like"/>
    <property type="match status" value="2"/>
</dbReference>
<dbReference type="InterPro" id="IPR018060">
    <property type="entry name" value="HTH_AraC"/>
</dbReference>
<feature type="non-terminal residue" evidence="5">
    <location>
        <position position="1"/>
    </location>
</feature>
<keyword evidence="1" id="KW-0805">Transcription regulation</keyword>
<dbReference type="Proteomes" id="UP001175147">
    <property type="component" value="Unassembled WGS sequence"/>
</dbReference>
<reference evidence="5" key="1">
    <citation type="submission" date="2023-07" db="EMBL/GenBank/DDBJ databases">
        <title>Mucosal microbiota of week-old chicken and adult hens.</title>
        <authorList>
            <person name="Volf J."/>
            <person name="Karasova D."/>
            <person name="Crhanova M."/>
            <person name="Faldynova M."/>
            <person name="Prikrylova H."/>
            <person name="Zeman M."/>
            <person name="Babak V."/>
            <person name="Rajova J."/>
            <person name="Rychlik I."/>
        </authorList>
    </citation>
    <scope>NUCLEOTIDE SEQUENCE</scope>
    <source>
        <strain evidence="5">ET902</strain>
    </source>
</reference>
<evidence type="ECO:0000259" key="4">
    <source>
        <dbReference type="PROSITE" id="PS01124"/>
    </source>
</evidence>
<evidence type="ECO:0000256" key="1">
    <source>
        <dbReference type="ARBA" id="ARBA00023015"/>
    </source>
</evidence>
<keyword evidence="3" id="KW-0804">Transcription</keyword>
<sequence length="358" mass="42047">NILEKTIGIYEGCKDSIDIRLQNFLLMNANKDYPILSIDRDNIVYSSIVLSDKKIIVGPNCINSISNDSKNMLEIPLDIFCEEILFIHNLYNNTEISYDEMLINNFINEELLHKINKEITDTYINTYSNNVFHNPYDRELRILESIRNGDLNSLKQSLDEKFIGQYGVMAKDKIRSYKNVAICHICLSSRAAIDGGISSEVSFSICDNFVRKLEDTNKIEHIQSIEREAQFYFAQMVYNEKNNEHIDNKNYLINQCKEIIIKNINKKIVVKDIAKKLYTNSEYLSRVFSKQEGITIKDYIQREKITFSKNMLIYYEYSFGEIAQYFSFYSQSHYIKIFKKWTGTTPKKFRDEYGIKNK</sequence>